<evidence type="ECO:0000256" key="2">
    <source>
        <dbReference type="ARBA" id="ARBA00022516"/>
    </source>
</evidence>
<organism evidence="12 13">
    <name type="scientific">Nocardia colli</name>
    <dbReference type="NCBI Taxonomy" id="2545717"/>
    <lineage>
        <taxon>Bacteria</taxon>
        <taxon>Bacillati</taxon>
        <taxon>Actinomycetota</taxon>
        <taxon>Actinomycetes</taxon>
        <taxon>Mycobacteriales</taxon>
        <taxon>Nocardiaceae</taxon>
        <taxon>Nocardia</taxon>
    </lineage>
</organism>
<evidence type="ECO:0000256" key="4">
    <source>
        <dbReference type="ARBA" id="ARBA00022741"/>
    </source>
</evidence>
<dbReference type="SUPFAM" id="SSF54211">
    <property type="entry name" value="Ribosomal protein S5 domain 2-like"/>
    <property type="match status" value="1"/>
</dbReference>
<dbReference type="Gene3D" id="3.30.70.890">
    <property type="entry name" value="GHMP kinase, C-terminal domain"/>
    <property type="match status" value="1"/>
</dbReference>
<keyword evidence="2" id="KW-0444">Lipid biosynthesis</keyword>
<name>A0A5N0EJL3_9NOCA</name>
<evidence type="ECO:0000256" key="6">
    <source>
        <dbReference type="ARBA" id="ARBA00022840"/>
    </source>
</evidence>
<dbReference type="InterPro" id="IPR014721">
    <property type="entry name" value="Ribsml_uS5_D2-typ_fold_subgr"/>
</dbReference>
<dbReference type="InterPro" id="IPR006205">
    <property type="entry name" value="Mev_gal_kin"/>
</dbReference>
<dbReference type="InterPro" id="IPR006204">
    <property type="entry name" value="GHMP_kinase_N_dom"/>
</dbReference>
<dbReference type="UniPathway" id="UPA00057">
    <property type="reaction ID" value="UER00098"/>
</dbReference>
<gene>
    <name evidence="12" type="ORF">F3087_11040</name>
</gene>
<evidence type="ECO:0000259" key="10">
    <source>
        <dbReference type="Pfam" id="PF00288"/>
    </source>
</evidence>
<keyword evidence="6" id="KW-0067">ATP-binding</keyword>
<dbReference type="PANTHER" id="PTHR43290">
    <property type="entry name" value="MEVALONATE KINASE"/>
    <property type="match status" value="1"/>
</dbReference>
<dbReference type="Gene3D" id="3.30.230.10">
    <property type="match status" value="1"/>
</dbReference>
<comment type="caution">
    <text evidence="12">The sequence shown here is derived from an EMBL/GenBank/DDBJ whole genome shotgun (WGS) entry which is preliminary data.</text>
</comment>
<evidence type="ECO:0000256" key="5">
    <source>
        <dbReference type="ARBA" id="ARBA00022777"/>
    </source>
</evidence>
<dbReference type="Pfam" id="PF00288">
    <property type="entry name" value="GHMP_kinases_N"/>
    <property type="match status" value="1"/>
</dbReference>
<dbReference type="OrthoDB" id="1522677at2"/>
<keyword evidence="3 12" id="KW-0808">Transferase</keyword>
<dbReference type="InterPro" id="IPR036554">
    <property type="entry name" value="GHMP_kinase_C_sf"/>
</dbReference>
<keyword evidence="4" id="KW-0547">Nucleotide-binding</keyword>
<dbReference type="PANTHER" id="PTHR43290:SF2">
    <property type="entry name" value="MEVALONATE KINASE"/>
    <property type="match status" value="1"/>
</dbReference>
<evidence type="ECO:0000256" key="7">
    <source>
        <dbReference type="ARBA" id="ARBA00022842"/>
    </source>
</evidence>
<dbReference type="GO" id="GO:0005737">
    <property type="term" value="C:cytoplasm"/>
    <property type="evidence" value="ECO:0007669"/>
    <property type="project" value="InterPro"/>
</dbReference>
<evidence type="ECO:0000256" key="1">
    <source>
        <dbReference type="ARBA" id="ARBA00022490"/>
    </source>
</evidence>
<dbReference type="PRINTS" id="PR00959">
    <property type="entry name" value="MEVGALKINASE"/>
</dbReference>
<feature type="domain" description="GHMP kinase C-terminal" evidence="11">
    <location>
        <begin position="275"/>
        <end position="339"/>
    </location>
</feature>
<dbReference type="NCBIfam" id="TIGR01220">
    <property type="entry name" value="Pmev_kin_Gr_pos"/>
    <property type="match status" value="1"/>
</dbReference>
<evidence type="ECO:0000259" key="11">
    <source>
        <dbReference type="Pfam" id="PF08544"/>
    </source>
</evidence>
<dbReference type="RefSeq" id="WP_150401725.1">
    <property type="nucleotide sequence ID" value="NZ_VXLC01000003.1"/>
</dbReference>
<dbReference type="AlphaFoldDB" id="A0A5N0EJL3"/>
<evidence type="ECO:0000313" key="12">
    <source>
        <dbReference type="EMBL" id="KAA8889452.1"/>
    </source>
</evidence>
<keyword evidence="8" id="KW-0443">Lipid metabolism</keyword>
<dbReference type="GO" id="GO:0019287">
    <property type="term" value="P:isopentenyl diphosphate biosynthetic process, mevalonate pathway"/>
    <property type="evidence" value="ECO:0007669"/>
    <property type="project" value="UniProtKB-UniPathway"/>
</dbReference>
<reference evidence="12 13" key="1">
    <citation type="submission" date="2019-09" db="EMBL/GenBank/DDBJ databases">
        <authorList>
            <person name="Wang X."/>
        </authorList>
    </citation>
    <scope>NUCLEOTIDE SEQUENCE [LARGE SCALE GENOMIC DNA]</scope>
    <source>
        <strain evidence="12 13">CICC 11023</strain>
    </source>
</reference>
<dbReference type="Pfam" id="PF08544">
    <property type="entry name" value="GHMP_kinases_C"/>
    <property type="match status" value="1"/>
</dbReference>
<dbReference type="InterPro" id="IPR005917">
    <property type="entry name" value="Pmev_kinase_bact"/>
</dbReference>
<keyword evidence="5 12" id="KW-0418">Kinase</keyword>
<evidence type="ECO:0000256" key="8">
    <source>
        <dbReference type="ARBA" id="ARBA00023098"/>
    </source>
</evidence>
<evidence type="ECO:0000256" key="3">
    <source>
        <dbReference type="ARBA" id="ARBA00022679"/>
    </source>
</evidence>
<evidence type="ECO:0000313" key="13">
    <source>
        <dbReference type="Proteomes" id="UP000323876"/>
    </source>
</evidence>
<dbReference type="GO" id="GO:0004496">
    <property type="term" value="F:mevalonate kinase activity"/>
    <property type="evidence" value="ECO:0007669"/>
    <property type="project" value="InterPro"/>
</dbReference>
<feature type="domain" description="GHMP kinase N-terminal" evidence="10">
    <location>
        <begin position="81"/>
        <end position="169"/>
    </location>
</feature>
<dbReference type="SUPFAM" id="SSF55060">
    <property type="entry name" value="GHMP Kinase, C-terminal domain"/>
    <property type="match status" value="1"/>
</dbReference>
<sequence length="358" mass="37317">MISCSAPGKLYVAGEYAVTEPGHGAVLVAIDRYVTVRAGASDDGLTTVESTLSGANTLRCNGIDDLLRTPAPFAYVQSALGMAARVRIALGGAPPPCRLSITSDLADGRGTKLGLGSSGAVTVAMINVLNSVYRLGLNRAQRYRLAMLATMAVDPHASGGDVAAATWGGWLHYQAPDRTQVQRVLATRGVAGSLDAPWSGFAVRTLPAPTRLRLQVGWTGTPASSAALLTRFRARDRAGAGSRTFLAESNACVRRLAAAITQDHDAAIAHEIRIARNLLCALDRTAGIGIRTEALELLWRTAESLGIPAKSSGAGGGDCGIALVPTGTARLASQLRKRWAHSGIRTLPLLIHQTEGAA</sequence>
<accession>A0A5N0EJL3</accession>
<comment type="pathway">
    <text evidence="9">Isoprenoid biosynthesis; isopentenyl diphosphate biosynthesis via mevalonate pathway; isopentenyl diphosphate from (R)-mevalonate: step 1/3.</text>
</comment>
<dbReference type="EC" id="2.7.4.2" evidence="12"/>
<proteinExistence type="predicted"/>
<dbReference type="GO" id="GO:0004631">
    <property type="term" value="F:phosphomevalonate kinase activity"/>
    <property type="evidence" value="ECO:0007669"/>
    <property type="project" value="UniProtKB-EC"/>
</dbReference>
<dbReference type="Proteomes" id="UP000323876">
    <property type="component" value="Unassembled WGS sequence"/>
</dbReference>
<dbReference type="InterPro" id="IPR020568">
    <property type="entry name" value="Ribosomal_Su5_D2-typ_SF"/>
</dbReference>
<keyword evidence="1" id="KW-0963">Cytoplasm</keyword>
<dbReference type="GO" id="GO:0005524">
    <property type="term" value="F:ATP binding"/>
    <property type="evidence" value="ECO:0007669"/>
    <property type="project" value="UniProtKB-KW"/>
</dbReference>
<evidence type="ECO:0000256" key="9">
    <source>
        <dbReference type="ARBA" id="ARBA00029438"/>
    </source>
</evidence>
<keyword evidence="7" id="KW-0460">Magnesium</keyword>
<keyword evidence="13" id="KW-1185">Reference proteome</keyword>
<dbReference type="InterPro" id="IPR013750">
    <property type="entry name" value="GHMP_kinase_C_dom"/>
</dbReference>
<dbReference type="EMBL" id="VXLC01000003">
    <property type="protein sequence ID" value="KAA8889452.1"/>
    <property type="molecule type" value="Genomic_DNA"/>
</dbReference>
<protein>
    <submittedName>
        <fullName evidence="12">Phosphomevalonate kinase</fullName>
        <ecNumber evidence="12">2.7.4.2</ecNumber>
    </submittedName>
</protein>